<keyword evidence="1" id="KW-1133">Transmembrane helix</keyword>
<dbReference type="PANTHER" id="PTHR23028">
    <property type="entry name" value="ACETYLTRANSFERASE"/>
    <property type="match status" value="1"/>
</dbReference>
<feature type="transmembrane region" description="Helical" evidence="1">
    <location>
        <begin position="153"/>
        <end position="171"/>
    </location>
</feature>
<feature type="transmembrane region" description="Helical" evidence="1">
    <location>
        <begin position="54"/>
        <end position="74"/>
    </location>
</feature>
<accession>A0A4Y9M8B7</accession>
<dbReference type="AlphaFoldDB" id="A0A4Y9M8B7"/>
<dbReference type="EMBL" id="SPQT01000001">
    <property type="protein sequence ID" value="TFV51402.1"/>
    <property type="molecule type" value="Genomic_DNA"/>
</dbReference>
<evidence type="ECO:0000313" key="3">
    <source>
        <dbReference type="EMBL" id="TFV51402.1"/>
    </source>
</evidence>
<feature type="transmembrane region" description="Helical" evidence="1">
    <location>
        <begin position="94"/>
        <end position="115"/>
    </location>
</feature>
<dbReference type="PANTHER" id="PTHR23028:SF53">
    <property type="entry name" value="ACYL_TRANSF_3 DOMAIN-CONTAINING PROTEIN"/>
    <property type="match status" value="1"/>
</dbReference>
<feature type="transmembrane region" description="Helical" evidence="1">
    <location>
        <begin position="295"/>
        <end position="312"/>
    </location>
</feature>
<dbReference type="GO" id="GO:0016020">
    <property type="term" value="C:membrane"/>
    <property type="evidence" value="ECO:0007669"/>
    <property type="project" value="TreeGrafter"/>
</dbReference>
<dbReference type="Proteomes" id="UP000297966">
    <property type="component" value="Unassembled WGS sequence"/>
</dbReference>
<dbReference type="InterPro" id="IPR050879">
    <property type="entry name" value="Acyltransferase_3"/>
</dbReference>
<evidence type="ECO:0000259" key="2">
    <source>
        <dbReference type="Pfam" id="PF01757"/>
    </source>
</evidence>
<feature type="transmembrane region" description="Helical" evidence="1">
    <location>
        <begin position="178"/>
        <end position="196"/>
    </location>
</feature>
<keyword evidence="3" id="KW-0012">Acyltransferase</keyword>
<reference evidence="3 4" key="1">
    <citation type="submission" date="2019-03" db="EMBL/GenBank/DDBJ databases">
        <title>Bradyrhizobium diversity isolated from nodules of Chamaecrista fasciculata.</title>
        <authorList>
            <person name="Klepa M.S."/>
            <person name="Urquiaga M.O."/>
            <person name="Hungria M."/>
            <person name="Delamuta J.R."/>
        </authorList>
    </citation>
    <scope>NUCLEOTIDE SEQUENCE [LARGE SCALE GENOMIC DNA]</scope>
    <source>
        <strain evidence="3 4">CNPSo 3448</strain>
    </source>
</reference>
<dbReference type="GO" id="GO:0016747">
    <property type="term" value="F:acyltransferase activity, transferring groups other than amino-acyl groups"/>
    <property type="evidence" value="ECO:0007669"/>
    <property type="project" value="InterPro"/>
</dbReference>
<name>A0A4Y9M8B7_9BRAD</name>
<dbReference type="RefSeq" id="WP_135173144.1">
    <property type="nucleotide sequence ID" value="NZ_SPQT01000001.1"/>
</dbReference>
<evidence type="ECO:0000256" key="1">
    <source>
        <dbReference type="SAM" id="Phobius"/>
    </source>
</evidence>
<keyword evidence="1" id="KW-0472">Membrane</keyword>
<feature type="transmembrane region" description="Helical" evidence="1">
    <location>
        <begin position="324"/>
        <end position="346"/>
    </location>
</feature>
<proteinExistence type="predicted"/>
<evidence type="ECO:0000313" key="4">
    <source>
        <dbReference type="Proteomes" id="UP000297966"/>
    </source>
</evidence>
<feature type="transmembrane region" description="Helical" evidence="1">
    <location>
        <begin position="259"/>
        <end position="275"/>
    </location>
</feature>
<protein>
    <submittedName>
        <fullName evidence="3">Acyltransferase</fullName>
    </submittedName>
</protein>
<organism evidence="3 4">
    <name type="scientific">Bradyrhizobium niftali</name>
    <dbReference type="NCBI Taxonomy" id="2560055"/>
    <lineage>
        <taxon>Bacteria</taxon>
        <taxon>Pseudomonadati</taxon>
        <taxon>Pseudomonadota</taxon>
        <taxon>Alphaproteobacteria</taxon>
        <taxon>Hyphomicrobiales</taxon>
        <taxon>Nitrobacteraceae</taxon>
        <taxon>Bradyrhizobium</taxon>
    </lineage>
</organism>
<gene>
    <name evidence="3" type="ORF">E4K65_04955</name>
</gene>
<keyword evidence="4" id="KW-1185">Reference proteome</keyword>
<feature type="transmembrane region" description="Helical" evidence="1">
    <location>
        <begin position="23"/>
        <end position="42"/>
    </location>
</feature>
<dbReference type="InterPro" id="IPR002656">
    <property type="entry name" value="Acyl_transf_3_dom"/>
</dbReference>
<sequence>MTVKAWTIPVLRVASDEMLHLDLLRFIASIGIVVRHSFEFFFPAAIRPTLPSGLALFVDLFFVISGFVIAHVYQGKVESLADYGSFLQRRVGRLMPLHWLTLAASIIVWSVFVVLGKAGNHQPSFEATCIAETALLLNAMLTCGNGISFSSVSWSIGAEMVMYLMFPLFAWAAIRSRLGLLVASFLVLVAMIAVDLTQNSVDRSWVDVLPPFRALPSFMIGICLFCFRHELQIIPAPGRALLLSMALLLISMITSTHHLISLGLVYVVAITAMAADQRTAPPLVKRLAPLGQLTYSIYMWHSLVILIVMNAIADKLFHASPGLMVPFCIVSWLIIFAISYFSYFVIETPARRYIDGLGRANKRSVADVVVSENEGLRRQTG</sequence>
<keyword evidence="1" id="KW-0812">Transmembrane</keyword>
<keyword evidence="3" id="KW-0808">Transferase</keyword>
<feature type="domain" description="Acyltransferase 3" evidence="2">
    <location>
        <begin position="21"/>
        <end position="336"/>
    </location>
</feature>
<dbReference type="Pfam" id="PF01757">
    <property type="entry name" value="Acyl_transf_3"/>
    <property type="match status" value="1"/>
</dbReference>
<dbReference type="GO" id="GO:0000271">
    <property type="term" value="P:polysaccharide biosynthetic process"/>
    <property type="evidence" value="ECO:0007669"/>
    <property type="project" value="TreeGrafter"/>
</dbReference>
<comment type="caution">
    <text evidence="3">The sequence shown here is derived from an EMBL/GenBank/DDBJ whole genome shotgun (WGS) entry which is preliminary data.</text>
</comment>
<dbReference type="OrthoDB" id="9796461at2"/>